<evidence type="ECO:0000256" key="1">
    <source>
        <dbReference type="ARBA" id="ARBA00004141"/>
    </source>
</evidence>
<reference evidence="19" key="1">
    <citation type="journal article" date="2023" name="Mol. Phylogenet. Evol.">
        <title>Genome-scale phylogeny and comparative genomics of the fungal order Sordariales.</title>
        <authorList>
            <person name="Hensen N."/>
            <person name="Bonometti L."/>
            <person name="Westerberg I."/>
            <person name="Brannstrom I.O."/>
            <person name="Guillou S."/>
            <person name="Cros-Aarteil S."/>
            <person name="Calhoun S."/>
            <person name="Haridas S."/>
            <person name="Kuo A."/>
            <person name="Mondo S."/>
            <person name="Pangilinan J."/>
            <person name="Riley R."/>
            <person name="LaButti K."/>
            <person name="Andreopoulos B."/>
            <person name="Lipzen A."/>
            <person name="Chen C."/>
            <person name="Yan M."/>
            <person name="Daum C."/>
            <person name="Ng V."/>
            <person name="Clum A."/>
            <person name="Steindorff A."/>
            <person name="Ohm R.A."/>
            <person name="Martin F."/>
            <person name="Silar P."/>
            <person name="Natvig D.O."/>
            <person name="Lalanne C."/>
            <person name="Gautier V."/>
            <person name="Ament-Velasquez S.L."/>
            <person name="Kruys A."/>
            <person name="Hutchinson M.I."/>
            <person name="Powell A.J."/>
            <person name="Barry K."/>
            <person name="Miller A.N."/>
            <person name="Grigoriev I.V."/>
            <person name="Debuchy R."/>
            <person name="Gladieux P."/>
            <person name="Hiltunen Thoren M."/>
            <person name="Johannesson H."/>
        </authorList>
    </citation>
    <scope>NUCLEOTIDE SEQUENCE</scope>
    <source>
        <strain evidence="19">CBS 731.68</strain>
    </source>
</reference>
<dbReference type="FunFam" id="3.40.50.300:FF:001344">
    <property type="entry name" value="Related to ABC transporter"/>
    <property type="match status" value="1"/>
</dbReference>
<evidence type="ECO:0000256" key="10">
    <source>
        <dbReference type="ARBA" id="ARBA00022989"/>
    </source>
</evidence>
<evidence type="ECO:0000313" key="19">
    <source>
        <dbReference type="EMBL" id="KAK4128544.1"/>
    </source>
</evidence>
<dbReference type="InterPro" id="IPR006195">
    <property type="entry name" value="aa-tRNA-synth_II"/>
</dbReference>
<dbReference type="Pfam" id="PF00152">
    <property type="entry name" value="tRNA-synt_2"/>
    <property type="match status" value="1"/>
</dbReference>
<evidence type="ECO:0000259" key="17">
    <source>
        <dbReference type="PROSITE" id="PS50862"/>
    </source>
</evidence>
<evidence type="ECO:0000256" key="11">
    <source>
        <dbReference type="ARBA" id="ARBA00023136"/>
    </source>
</evidence>
<dbReference type="CDD" id="cd00775">
    <property type="entry name" value="LysRS_core"/>
    <property type="match status" value="1"/>
</dbReference>
<dbReference type="EC" id="6.1.1.6" evidence="14"/>
<dbReference type="GeneID" id="87832191"/>
<dbReference type="PROSITE" id="PS00211">
    <property type="entry name" value="ABC_TRANSPORTER_1"/>
    <property type="match status" value="2"/>
</dbReference>
<dbReference type="InterPro" id="IPR027417">
    <property type="entry name" value="P-loop_NTPase"/>
</dbReference>
<dbReference type="PROSITE" id="PS50862">
    <property type="entry name" value="AA_TRNA_LIGASE_II"/>
    <property type="match status" value="1"/>
</dbReference>
<keyword evidence="20" id="KW-1185">Reference proteome</keyword>
<evidence type="ECO:0000256" key="4">
    <source>
        <dbReference type="ARBA" id="ARBA00022490"/>
    </source>
</evidence>
<dbReference type="InterPro" id="IPR003593">
    <property type="entry name" value="AAA+_ATPase"/>
</dbReference>
<keyword evidence="6 16" id="KW-0812">Transmembrane</keyword>
<dbReference type="InterPro" id="IPR004365">
    <property type="entry name" value="NA-bd_OB_tRNA"/>
</dbReference>
<keyword evidence="7" id="KW-0547">Nucleotide-binding</keyword>
<keyword evidence="5" id="KW-0436">Ligase</keyword>
<dbReference type="HAMAP" id="MF_00252">
    <property type="entry name" value="Lys_tRNA_synth_class2"/>
    <property type="match status" value="1"/>
</dbReference>
<evidence type="ECO:0000256" key="2">
    <source>
        <dbReference type="ARBA" id="ARBA00004496"/>
    </source>
</evidence>
<keyword evidence="4" id="KW-0963">Cytoplasm</keyword>
<feature type="compositionally biased region" description="Low complexity" evidence="15">
    <location>
        <begin position="48"/>
        <end position="64"/>
    </location>
</feature>
<feature type="domain" description="Aminoacyl-transfer RNA synthetases class-II family profile" evidence="17">
    <location>
        <begin position="265"/>
        <end position="587"/>
    </location>
</feature>
<dbReference type="InterPro" id="IPR045864">
    <property type="entry name" value="aa-tRNA-synth_II/BPL/LPL"/>
</dbReference>
<evidence type="ECO:0000256" key="13">
    <source>
        <dbReference type="ARBA" id="ARBA00048573"/>
    </source>
</evidence>
<dbReference type="CDD" id="cd04322">
    <property type="entry name" value="LysRS_N"/>
    <property type="match status" value="1"/>
</dbReference>
<dbReference type="PANTHER" id="PTHR42918:SF9">
    <property type="entry name" value="LYSINE--TRNA LIGASE"/>
    <property type="match status" value="1"/>
</dbReference>
<dbReference type="GO" id="GO:0004824">
    <property type="term" value="F:lysine-tRNA ligase activity"/>
    <property type="evidence" value="ECO:0007669"/>
    <property type="project" value="UniProtKB-EC"/>
</dbReference>
<dbReference type="InterPro" id="IPR044136">
    <property type="entry name" value="Lys-tRNA-ligase_II_N"/>
</dbReference>
<dbReference type="PANTHER" id="PTHR42918">
    <property type="entry name" value="LYSYL-TRNA SYNTHETASE"/>
    <property type="match status" value="1"/>
</dbReference>
<feature type="transmembrane region" description="Helical" evidence="16">
    <location>
        <begin position="1819"/>
        <end position="1840"/>
    </location>
</feature>
<feature type="compositionally biased region" description="Basic and acidic residues" evidence="15">
    <location>
        <begin position="18"/>
        <end position="47"/>
    </location>
</feature>
<evidence type="ECO:0000313" key="20">
    <source>
        <dbReference type="Proteomes" id="UP001302602"/>
    </source>
</evidence>
<dbReference type="FunFam" id="3.30.930.10:FF:000238">
    <property type="entry name" value="Lysine--tRNA ligase"/>
    <property type="match status" value="1"/>
</dbReference>
<dbReference type="NCBIfam" id="TIGR00499">
    <property type="entry name" value="lysS_bact"/>
    <property type="match status" value="1"/>
</dbReference>
<comment type="catalytic activity">
    <reaction evidence="13 14">
        <text>tRNA(Lys) + L-lysine + ATP = L-lysyl-tRNA(Lys) + AMP + diphosphate</text>
        <dbReference type="Rhea" id="RHEA:20792"/>
        <dbReference type="Rhea" id="RHEA-COMP:9696"/>
        <dbReference type="Rhea" id="RHEA-COMP:9697"/>
        <dbReference type="ChEBI" id="CHEBI:30616"/>
        <dbReference type="ChEBI" id="CHEBI:32551"/>
        <dbReference type="ChEBI" id="CHEBI:33019"/>
        <dbReference type="ChEBI" id="CHEBI:78442"/>
        <dbReference type="ChEBI" id="CHEBI:78529"/>
        <dbReference type="ChEBI" id="CHEBI:456215"/>
        <dbReference type="EC" id="6.1.1.6"/>
    </reaction>
</comment>
<dbReference type="Gene3D" id="3.30.930.10">
    <property type="entry name" value="Bira Bifunctional Protein, Domain 2"/>
    <property type="match status" value="1"/>
</dbReference>
<feature type="domain" description="ABC transporter" evidence="18">
    <location>
        <begin position="2085"/>
        <end position="2315"/>
    </location>
</feature>
<dbReference type="CDD" id="cd03263">
    <property type="entry name" value="ABC_subfamily_A"/>
    <property type="match status" value="2"/>
</dbReference>
<feature type="region of interest" description="Disordered" evidence="15">
    <location>
        <begin position="1"/>
        <end position="76"/>
    </location>
</feature>
<dbReference type="InterPro" id="IPR018149">
    <property type="entry name" value="Lys-tRNA-synth_II_C"/>
</dbReference>
<feature type="transmembrane region" description="Helical" evidence="16">
    <location>
        <begin position="1890"/>
        <end position="1913"/>
    </location>
</feature>
<dbReference type="InterPro" id="IPR004364">
    <property type="entry name" value="Aa-tRNA-synt_II"/>
</dbReference>
<keyword evidence="10 16" id="KW-1133">Transmembrane helix</keyword>
<gene>
    <name evidence="19" type="ORF">N657DRAFT_667773</name>
</gene>
<keyword evidence="12" id="KW-0030">Aminoacyl-tRNA synthetase</keyword>
<protein>
    <recommendedName>
        <fullName evidence="14">Lysine--tRNA ligase</fullName>
        <ecNumber evidence="14">6.1.1.6</ecNumber>
    </recommendedName>
    <alternativeName>
        <fullName evidence="14">Lysyl-tRNA synthetase</fullName>
    </alternativeName>
</protein>
<dbReference type="Pfam" id="PF12698">
    <property type="entry name" value="ABC2_membrane_3"/>
    <property type="match status" value="2"/>
</dbReference>
<dbReference type="Gene3D" id="3.40.50.300">
    <property type="entry name" value="P-loop containing nucleotide triphosphate hydrolases"/>
    <property type="match status" value="2"/>
</dbReference>
<evidence type="ECO:0000256" key="3">
    <source>
        <dbReference type="ARBA" id="ARBA00008226"/>
    </source>
</evidence>
<keyword evidence="11 16" id="KW-0472">Membrane</keyword>
<feature type="transmembrane region" description="Helical" evidence="16">
    <location>
        <begin position="1145"/>
        <end position="1164"/>
    </location>
</feature>
<name>A0AAN6Z8U2_9PEZI</name>
<dbReference type="SUPFAM" id="SSF50249">
    <property type="entry name" value="Nucleic acid-binding proteins"/>
    <property type="match status" value="1"/>
</dbReference>
<feature type="transmembrane region" description="Helical" evidence="16">
    <location>
        <begin position="1861"/>
        <end position="1884"/>
    </location>
</feature>
<feature type="transmembrane region" description="Helical" evidence="16">
    <location>
        <begin position="2008"/>
        <end position="2027"/>
    </location>
</feature>
<dbReference type="GO" id="GO:0016020">
    <property type="term" value="C:membrane"/>
    <property type="evidence" value="ECO:0007669"/>
    <property type="project" value="UniProtKB-SubCell"/>
</dbReference>
<feature type="transmembrane region" description="Helical" evidence="16">
    <location>
        <begin position="1030"/>
        <end position="1049"/>
    </location>
</feature>
<dbReference type="FunFam" id="2.40.50.140:FF:000050">
    <property type="entry name" value="Lysine--tRNA ligase"/>
    <property type="match status" value="1"/>
</dbReference>
<feature type="transmembrane region" description="Helical" evidence="16">
    <location>
        <begin position="1925"/>
        <end position="1947"/>
    </location>
</feature>
<dbReference type="InterPro" id="IPR003439">
    <property type="entry name" value="ABC_transporter-like_ATP-bd"/>
</dbReference>
<evidence type="ECO:0000256" key="12">
    <source>
        <dbReference type="ARBA" id="ARBA00023146"/>
    </source>
</evidence>
<dbReference type="GO" id="GO:0140359">
    <property type="term" value="F:ABC-type transporter activity"/>
    <property type="evidence" value="ECO:0007669"/>
    <property type="project" value="InterPro"/>
</dbReference>
<dbReference type="PRINTS" id="PR00982">
    <property type="entry name" value="TRNASYNTHLYS"/>
</dbReference>
<dbReference type="SMART" id="SM00382">
    <property type="entry name" value="AAA"/>
    <property type="match status" value="2"/>
</dbReference>
<dbReference type="InterPro" id="IPR013525">
    <property type="entry name" value="ABC2_TM"/>
</dbReference>
<dbReference type="InterPro" id="IPR002313">
    <property type="entry name" value="Lys-tRNA-ligase_II"/>
</dbReference>
<dbReference type="SUPFAM" id="SSF52540">
    <property type="entry name" value="P-loop containing nucleoside triphosphate hydrolases"/>
    <property type="match status" value="2"/>
</dbReference>
<feature type="transmembrane region" description="Helical" evidence="16">
    <location>
        <begin position="1083"/>
        <end position="1105"/>
    </location>
</feature>
<feature type="domain" description="ABC transporter" evidence="18">
    <location>
        <begin position="1265"/>
        <end position="1500"/>
    </location>
</feature>
<proteinExistence type="inferred from homology"/>
<dbReference type="InterPro" id="IPR012340">
    <property type="entry name" value="NA-bd_OB-fold"/>
</dbReference>
<reference evidence="19" key="2">
    <citation type="submission" date="2023-05" db="EMBL/GenBank/DDBJ databases">
        <authorList>
            <consortium name="Lawrence Berkeley National Laboratory"/>
            <person name="Steindorff A."/>
            <person name="Hensen N."/>
            <person name="Bonometti L."/>
            <person name="Westerberg I."/>
            <person name="Brannstrom I.O."/>
            <person name="Guillou S."/>
            <person name="Cros-Aarteil S."/>
            <person name="Calhoun S."/>
            <person name="Haridas S."/>
            <person name="Kuo A."/>
            <person name="Mondo S."/>
            <person name="Pangilinan J."/>
            <person name="Riley R."/>
            <person name="Labutti K."/>
            <person name="Andreopoulos B."/>
            <person name="Lipzen A."/>
            <person name="Chen C."/>
            <person name="Yanf M."/>
            <person name="Daum C."/>
            <person name="Ng V."/>
            <person name="Clum A."/>
            <person name="Ohm R."/>
            <person name="Martin F."/>
            <person name="Silar P."/>
            <person name="Natvig D."/>
            <person name="Lalanne C."/>
            <person name="Gautier V."/>
            <person name="Ament-Velasquez S.L."/>
            <person name="Kruys A."/>
            <person name="Hutchinson M.I."/>
            <person name="Powell A.J."/>
            <person name="Barry K."/>
            <person name="Miller A.N."/>
            <person name="Grigoriev I.V."/>
            <person name="Debuchy R."/>
            <person name="Gladieux P."/>
            <person name="Thoren M.H."/>
            <person name="Johannesson H."/>
        </authorList>
    </citation>
    <scope>NUCLEOTIDE SEQUENCE</scope>
    <source>
        <strain evidence="19">CBS 731.68</strain>
    </source>
</reference>
<accession>A0AAN6Z8U2</accession>
<organism evidence="19 20">
    <name type="scientific">Parathielavia appendiculata</name>
    <dbReference type="NCBI Taxonomy" id="2587402"/>
    <lineage>
        <taxon>Eukaryota</taxon>
        <taxon>Fungi</taxon>
        <taxon>Dikarya</taxon>
        <taxon>Ascomycota</taxon>
        <taxon>Pezizomycotina</taxon>
        <taxon>Sordariomycetes</taxon>
        <taxon>Sordariomycetidae</taxon>
        <taxon>Sordariales</taxon>
        <taxon>Chaetomiaceae</taxon>
        <taxon>Parathielavia</taxon>
    </lineage>
</organism>
<evidence type="ECO:0000256" key="9">
    <source>
        <dbReference type="ARBA" id="ARBA00022917"/>
    </source>
</evidence>
<feature type="transmembrane region" description="Helical" evidence="16">
    <location>
        <begin position="1171"/>
        <end position="1193"/>
    </location>
</feature>
<evidence type="ECO:0000256" key="15">
    <source>
        <dbReference type="SAM" id="MobiDB-lite"/>
    </source>
</evidence>
<evidence type="ECO:0000259" key="18">
    <source>
        <dbReference type="PROSITE" id="PS50893"/>
    </source>
</evidence>
<evidence type="ECO:0000256" key="7">
    <source>
        <dbReference type="ARBA" id="ARBA00022741"/>
    </source>
</evidence>
<feature type="transmembrane region" description="Helical" evidence="16">
    <location>
        <begin position="1629"/>
        <end position="1649"/>
    </location>
</feature>
<sequence length="2448" mass="270428">MADSTAPAPPTDEVANLHLDEVTGERVSKTELKKRQKQRQKEAEKAAKAAAAPPKAAGSKPKNAAGEEEKDLNPNQYYEIRTRHINELLKNPETNPYPHKFQVTYDDSKFFEEYGHLKSGETAEDKEIRIAGRIYNKRASGSKLIFYDIRTSADTVSIGTQLQVVCQAQLVKEGAPAFEKQHENIRRGDVIGIVGYAGRTNPKNRLAEGKEGELSIFATEIVLLSPCLHMLPSVRFPFSDSEQRARMRYLDMLWNDRSRQVLWQRSRMVRYIRDFFHERRFIEVETPMMHAIAGGATALPFITHHNDLDIDMYMRVAPELFLKKMIVGQFGKVFELGKNFRNEGIDLTHNPEFTSCEFYWAYADVYDLMSITEELVSSLVKELTGSYKTTFTTQHGETYEVNWEAPWRRVEMIPELEKATGEKFPPYEELHTEETNQFLQRVCKKVGVECPPPLTNARMIDKLTGEFIEETCVNPTFILEHPQMMSPLAKYHRSKKGLCERFEAFVCKKEIANAYTELNNPFDQRLRFEEQARQKAQGDDEAQLVDESFLNALEYGLPPTGGWGLGIDRLAMFITNNYSIREVLAFPFLREEKQAPKEKFAAELVDVQPLPEEGILHRKLWVLIWARRGKTMQLLRAKILSKIPTQLDRRPNRATWLGISPLESALEGLGTCDIVEHVLLSGPHKRNVGAQLRRKSQIVRWPAATILKVGHFGKRTVTAVLRRSNSDDTKRRFHSWVLNDEGCRFQQRLISCFAWDQSSAETNTAQSGAISGPKTVGSAHPTLIAHREGSRANRTVMALLGQTWTLTRKNWLIVLGRHSLATVLRALVLPIILAAFLSYARNLFSPSARYGISAVRPVRSLADGLNRAARSGREVVVFVNSGFTGGQIEGVIDELAAEVRHAGKNATVLETEDDVPYICKASLRGVTPCYGAVVFRGSPTEGGGGLWNYTLRADASLGLGRINVDVDTNDAQVYLLPMQHAVDRAISRQNSGSNGDGAVPLPEAMDQYPFTSLTTEEFADRVRQTYQDMIMNFLGVAFIVSIIGVVYHLSGFMATERESGMSTLIEAMMATKSRWQPQAARLLSYHLSFSVLYLPGWVISAFILWAGVFRQTSPAVILLYFILSGLALSSMSILGAAFFKKSQLSGVSITIVYILLAIIAQSVSWPRTPTVVALSLLFTPCNFTFFISLLARWQKQLWPTDLTQSPPDSPWELSGIVFFVFLAVQIIVYPILGALIERWLHGTTSSGRNIVVGDDRGDLGPDCTVQLDEFTKVYSPGILRRMFSFVSKPKEPVVAVNKLTLSASRGQILALLGANGSGKSTTLDTIAGINKATSGKITIDGTGGLGIAPQKNVLWDELTVYEHIRIFNKLKSPGHYATKEEIRQLVVSIDLEQKIKAQSRTLSGGQKRKLQLGMMLTGGSAVCCVDEVSSGLDPLSRRKIWDILLAERGRRTMILTTHFLDEADLLADYIAVMSKGNLRAQGTSVELKDRLGGGYRIHVHGVKRIPYLPDIVGVRKKATREEAAYVASTSAMAATVIRELEAADITDYRFSGPTIEDVFLQLAEEVKAEGGFPDSRGVLSSADEKSEKTAEAAEPEKGLELMSGQPVSFLRQIWVLFIKRCVIFKGNSFPSVAAFAIPIVASGLVMLFVRGQHGLGCSPAEQSSRATAINVFDSGFKLFLAGGPADKFTQSNLLRLFAPIYLNTGGELGDGNATQGDGLSARALTNPADFLKNITLVNSFDEFNSAVVQYRKNITPAAIWLGDDNSRPTLAFRGNGAEAINAWFGKRAMDMLLTNSTIASTYVPFDRPYAPDMGNSLQLLVYVSLALCAYPAFFSLYPNLERRRQVRGLQYSNGVKPLPLWLAYTGFDFAIVVIGAVISIALFVGLAPDLWYHVGYVFLVFILHGLASILLAYNVSLFSANQLSAYAITAAYQVVLLLLYLIGYMSVVTYAPVPQIDRLLLVVHFAVSVLAPITSVVRTLFVALNLFSTACDGNQLSPNPASMVQYGGPIVYLIVQTVLLFLVLVWADGGNAGFSLWRMLKRSSPPSPTTTAEERAAISDEEVANELVRVKSSATNPGTSATDGLRVINLTKSFGSNTAVDNVTFGVPHGEVFALLGPNGAGKSTTISVIRGDLKPSGPGGRGGDVFVEEASVTRHLTAARAHLGVCPQFDAVDQMTVEEHLRFYARVRGIPDVEHNVSAVIRAVGLQAFRDRQAHALSGGNKRKLSLGIALMGNPTVVLLDEPSSGLDAAAKRVMWRTLAATVPGRSILLTTHSMEEADALAGRVGILAKRMLAMGSIDALRRRWGDQLHVHLVCKGAPRTREEDVERVRSWVVQTFGAGAEVEEKTYHGQMRFRVPVEALEGGRQRQQQVGGDEIAAASSPGSGSAIGKLVVLLEENREYLGVEHYSVSPTTLDQVFLTVVGRHNVKEEGYHEEKKAKKKWWRFER</sequence>
<evidence type="ECO:0000256" key="8">
    <source>
        <dbReference type="ARBA" id="ARBA00022840"/>
    </source>
</evidence>
<evidence type="ECO:0000256" key="6">
    <source>
        <dbReference type="ARBA" id="ARBA00022692"/>
    </source>
</evidence>
<comment type="similarity">
    <text evidence="3">Belongs to the class-II aminoacyl-tRNA synthetase family.</text>
</comment>
<dbReference type="Proteomes" id="UP001302602">
    <property type="component" value="Unassembled WGS sequence"/>
</dbReference>
<feature type="transmembrane region" description="Helical" evidence="16">
    <location>
        <begin position="1117"/>
        <end position="1139"/>
    </location>
</feature>
<dbReference type="GO" id="GO:0000049">
    <property type="term" value="F:tRNA binding"/>
    <property type="evidence" value="ECO:0007669"/>
    <property type="project" value="TreeGrafter"/>
</dbReference>
<comment type="caution">
    <text evidence="19">The sequence shown here is derived from an EMBL/GenBank/DDBJ whole genome shotgun (WGS) entry which is preliminary data.</text>
</comment>
<feature type="transmembrane region" description="Helical" evidence="16">
    <location>
        <begin position="820"/>
        <end position="840"/>
    </location>
</feature>
<dbReference type="SUPFAM" id="SSF55681">
    <property type="entry name" value="Class II aaRS and biotin synthetases"/>
    <property type="match status" value="1"/>
</dbReference>
<dbReference type="GO" id="GO:0016887">
    <property type="term" value="F:ATP hydrolysis activity"/>
    <property type="evidence" value="ECO:0007669"/>
    <property type="project" value="InterPro"/>
</dbReference>
<evidence type="ECO:0000256" key="16">
    <source>
        <dbReference type="SAM" id="Phobius"/>
    </source>
</evidence>
<feature type="transmembrane region" description="Helical" evidence="16">
    <location>
        <begin position="1213"/>
        <end position="1236"/>
    </location>
</feature>
<dbReference type="PROSITE" id="PS50893">
    <property type="entry name" value="ABC_TRANSPORTER_2"/>
    <property type="match status" value="2"/>
</dbReference>
<evidence type="ECO:0000256" key="5">
    <source>
        <dbReference type="ARBA" id="ARBA00022598"/>
    </source>
</evidence>
<dbReference type="Gene3D" id="2.40.50.140">
    <property type="entry name" value="Nucleic acid-binding proteins"/>
    <property type="match status" value="1"/>
</dbReference>
<feature type="compositionally biased region" description="Basic and acidic residues" evidence="15">
    <location>
        <begin position="1582"/>
        <end position="1597"/>
    </location>
</feature>
<feature type="region of interest" description="Disordered" evidence="15">
    <location>
        <begin position="1574"/>
        <end position="1597"/>
    </location>
</feature>
<dbReference type="NCBIfam" id="NF001756">
    <property type="entry name" value="PRK00484.1"/>
    <property type="match status" value="1"/>
</dbReference>
<dbReference type="Pfam" id="PF00005">
    <property type="entry name" value="ABC_tran"/>
    <property type="match status" value="2"/>
</dbReference>
<dbReference type="GO" id="GO:0005829">
    <property type="term" value="C:cytosol"/>
    <property type="evidence" value="ECO:0007669"/>
    <property type="project" value="TreeGrafter"/>
</dbReference>
<evidence type="ECO:0000256" key="14">
    <source>
        <dbReference type="RuleBase" id="RU003748"/>
    </source>
</evidence>
<keyword evidence="9" id="KW-0648">Protein biosynthesis</keyword>
<dbReference type="RefSeq" id="XP_062652315.1">
    <property type="nucleotide sequence ID" value="XM_062795422.1"/>
</dbReference>
<keyword evidence="8" id="KW-0067">ATP-binding</keyword>
<dbReference type="InterPro" id="IPR017871">
    <property type="entry name" value="ABC_transporter-like_CS"/>
</dbReference>
<dbReference type="Pfam" id="PF01336">
    <property type="entry name" value="tRNA_anti-codon"/>
    <property type="match status" value="1"/>
</dbReference>
<dbReference type="GO" id="GO:0032991">
    <property type="term" value="C:protein-containing complex"/>
    <property type="evidence" value="ECO:0007669"/>
    <property type="project" value="UniProtKB-ARBA"/>
</dbReference>
<comment type="subcellular location">
    <subcellularLocation>
        <location evidence="2">Cytoplasm</location>
    </subcellularLocation>
    <subcellularLocation>
        <location evidence="1">Membrane</location>
        <topology evidence="1">Multi-pass membrane protein</topology>
    </subcellularLocation>
</comment>
<dbReference type="GO" id="GO:0005524">
    <property type="term" value="F:ATP binding"/>
    <property type="evidence" value="ECO:0007669"/>
    <property type="project" value="UniProtKB-KW"/>
</dbReference>
<dbReference type="EMBL" id="MU853223">
    <property type="protein sequence ID" value="KAK4128544.1"/>
    <property type="molecule type" value="Genomic_DNA"/>
</dbReference>
<dbReference type="FunFam" id="3.40.50.300:FF:001345">
    <property type="entry name" value="Related to ABC transporter"/>
    <property type="match status" value="1"/>
</dbReference>
<dbReference type="GO" id="GO:0006430">
    <property type="term" value="P:lysyl-tRNA aminoacylation"/>
    <property type="evidence" value="ECO:0007669"/>
    <property type="project" value="InterPro"/>
</dbReference>
<feature type="transmembrane region" description="Helical" evidence="16">
    <location>
        <begin position="1959"/>
        <end position="1987"/>
    </location>
</feature>